<keyword evidence="3" id="KW-0812">Transmembrane</keyword>
<keyword evidence="3" id="KW-1133">Transmembrane helix</keyword>
<dbReference type="InterPro" id="IPR009081">
    <property type="entry name" value="PP-bd_ACP"/>
</dbReference>
<sequence length="6787" mass="778288">MFSHKHKIAGTNAYKELQLTVSRRTESVASFVQQRIWLHERLYFHSSDLSIYNILVPLIIKQGSLSIERIRSIVLTLIEQHTVLRTAVRFNPQSNQIEQCIQAATDDIYSFKHSRGISTSEQLDRLLTIESIGKHFDVETGRVVRCHIIQRSNDEHDHLLMEGDLLAITFHHISFDNSSLKPIMEAFKKACWTDRHKKPVSSILQYIDFTLYEQTMLADTRMDSKMNKARQFWFNVMDGYDWSRIRQLVPDKTDIKQIRSGRGFSTAFSINQHVVDAMMLCASSNNITMFTLSLSCYYAFLFKLMNDDDLCVAGNIANRFVQETKDMIGMFVNLVPYRIKIEPNESFDQLLRKVQQLSSNILEHGCLPYQHIINSYDQREHEVLPSTLFHYESLMSSITQNNKLEATTNDGTVLGIYFDRDRSHGNGTALFDLSFTIAHDHHSRSTECFLDCSADIFHHQADVDLLANRFLHMLTQLFSSSMTDDPMHNQYSMPISRLSLILPEEIEEMQGVIFCRLPTIMNEAPASYAQARIWLDERIRFDSEKSQIAVYNMPFIYRSFPNHTLSVQQLYNALQLVLAKHQTLHTSLIFDTETNILMQRVIELNDNNKRLFTLIESTYEADEQLNSIMYDERRNTQHFDLSQGLVFRCHLVYYKEISPNDLLSDKDVVIFNFHHIIFDFPSINIFLNDLNQAYTTSQVSNDDNTTLRYLDYAAIEQQMSMTGASMFWRDALHDCKLDQSLSLPFDRYRLSNEHRTGHTTTISFNFGQDLSYDFLTHASSNSISLEHLTFAIYFIFLFKLTNGQTDLCVGMNINNNRYRDELKSTIGLFENIIPLRCQLDPHWCFHQLLKHVRDVATSSMKYSYFPLQRILNQHSHISKHAFLDTSLEFISYKTNIDNNAIMIGDSQLVPGSFSFNINEDEILSIFDFSLSIYHNMNMNQLSYTINASLNLLNRDTVEKISQRFYFILNQLSTSMIDNQMNKPIYELSIILSNEQYLMQSLKNTQIPFSSPLSCIHHEFVYQVMKHPQKVAVELDEQTLAYCELLYYVQVLSLTLLNEYHVFPGEVVCQCVERSLSMVIGIMAIEMAGGVYCPLSPRDPEHRLYFLTQHTQSHVVLVHWSTKPKFHNKVVSIDIHSSWINNGIISAVNVDRLSSITVTSSDIAYIIFTSGSTGVPKAVKIRHKNFAGCINSLVSSNTFNKNDTVVQMARCSFDNHLQEILGSLMIGATSVLLHPKGTVDFDYLSHIVHTKQITYMHSVPSLLQSFFIFLEQCSNTNAIKHLRSVCSIGEPFSVKLRTLIADIGISHCIVWNLYGPTELTVACTYHPVDIKSTSASIPIGRSLPNYQSFLLNKFLQSTCISQTGELFVGGVGVFAGYLGRDDLTAKALVEIDGQLFYRTGDLVKIYDNGLLYYQGRKDHQIKLHGQRIELGEIERCLLNITSISTCVVIKWNDDYLVAYVQSSDINEEQLCQYCQSHLPPHMIPFLFIILDKLPLNANGKIDRKLLLPPNFSSIHLTNHDELLLPTNEIEIIIHHVWCDLLKQKQISTNTNIFTLGGHSLVIMQLFHRYKTEFNLEINTLSITDLFQHSTIIDHAQLIYQTMNVIKNNNHYHWSSLHIIEAKASFAQTRIFLDEQIRFSSTDSNTNMYVIPLTYRVSSMNDHISIPRLQHAFQAIIAKHRILQTALYLNTNGTIIQHCLDTNAIINDKKSPRFSIINLSDEEHEQNAIVKKILNQSDLFDLSIGHVMNCHILRRDQSNHSLTQINDDLLTKDDLILFTIHHACFDGASRSIFIRDLSLAYQSNDLLPIDNDSLQYIDYSIHECIIDMALSQEFWLLELKGYNLTGQLSLPVDRRPSSANQQRSGLASSAQITVDEEICASFLNYASSHHLTLFQLGLSIFYAFLFKLTHGETDLCISSINANRYRSELVNMIGMFVSILPYRVELDPHWSLDEVVTYVQEKCLSILEHSHYPLQYILGDNRVNQSNVSFLGTMFDFITVSKNTNNLCLNGINLEEVSLNKLYVMAKFDFSLNFIYNPSLDDNQLCCSFVCSSDLFGERTVAVISQRFQHALELLFSSKSNTKCIDLYCTSISKFDLILPEEVEERQAIIFHRLENIINEAPASLAQCRIWSENQRDVDTDQSSLTTHNMPFFYRLYTGDILSVDQLRHALQLIVNKHESLHTLLIYDFNKNILMQRVPTQQHINNDMFTITESTYETDEQLNTIIENKKCNPQLFDLAQGLVFQCHIVYYKQISSNNILSDKDIIIFNFHHAFFDYPSMNIFLHDLDQAYKTDQLTADDATTLRYIDYAVIEQQMSMTGASMFWLDALRDCKLDQPLSLPYDRHRLMNEHRTNRATSISFDFGQDVSQHFVTYASSNNIKHQHLALATYFIFLFKLTNSEKDLCIAMNIDNRYRDELKSIIGLFENVIPLRCQLDPHWSLHQLLEHVGETTTNSLKYSYFPLQRVLSQHLNISNPAFLDISFEFLSSMTRSDNKLIMIGDSQLFSIPFIMNINDNEIRNKYDFSLIIQHDLNVGQLSCTINASLDLLNVETIDKISQRFHSILNQLFTSVDDQMGKSIYEISLTLSNEQYLMQSLNNTQVSFSSRVTCIHHEFVSQVMKHPQKLAVELDEQSLTYCELLYYVQILSLHLINKYVVVPGEIICQCVERSLSMVIGIMAIEMSGCVYCPLSPRDPEHRLHTLVQQTDSRLVLVHWSTKSKFNNKIVSTDIHSTWINNDIISDINVERLSYITVAPFNIAYIIFTSGSTGIPKSIRVRHQNFIHFTHSFMHIGALHKNDIVMQLATSTFDAHVQEILATLISGATVIMLHPDGEPMLFSLKKLLMYHMVKSCRVWNLYGPAEATLGTTHHLVNEMSNMKTVPIGTSFSNYKCLIIDDFLQSVTDSQEGQLFVGGVGVFAGYLGRDDLTAKALVEIDGQLFYRTDDLVRLDSNGLLHYKGRKDHQIKLHGQRIELGEIERCLLNITSISACVVMKWNDDYLVAYVQSSDIIEQELREHCQSHLPPHMIPSVFIILDKLLLNQNGKIDRKLLPSPHFSSVHLTNTIELVLPTNHIEVSINRIWCEILEQNQISTDTNLFTIGGHSLLMMQLFHQYKIEFHLETNSLSISNLFQHPTIIHHAQLIQQSLNTIHTVDDYPWSSLYLIQARASFAQERIYLDEQIRFSSKTTMNNMYVIPLLYRISSMNDYISITRLYHAFQSVITKHNILRTALYLDDRNGNITQHCLDGNVILDSDMKSHGFTIINLNTDDHRHMNEMVKEILNQPTLFDLSKGSVINCHILRRYHQSQDNISCENDVLLTKNDLILFTVHHAMFDGASTSVFLRDLSVAYQSDDSLSMDDKLLNYIDYSVHEHIMDMSLSREFWHSQLEEYNIECSLSLPFDRQRSSNNQQRSGSASTAEIIFDNEICTSFLNYASSHHLTLFQLGLSIFYVFLFKLTHGETDLCISSINANRYRSELVNTIGMFVSTLPNRLEIDSSWSFNELVQHVREKCLSILEHSHYPLQHILSDLHLTQSSVSFLETMFDFITISKDVGGLRLNGVNLEQVSLNKLYVMAKFDFSLNFVYNSSSDDNQLCCSFVCSRDLFDQTTVNVISQRFQHVLEQLFSMNSNINQTDFILSPITKLSLILSEEIHEMERIVFCRQLDITNEAPASYAQARIWLDERIRFDSKNSQVAIYNMPFLHRLSLGGTLSISKLRQALQHVLIKHSALRTSLYFDTKKNILMQKIMDDIDNKELFTFNESTFETDEDLNKIMHNERGNPNNFNLLTGVACRCHVVYYKNISQKGIICEKDALIFNFHHALFDFLSVKMFRQDLDKAYTMGYLENDDNTSLRYLDYAVAEQQMPMTAANAFWLDTLRDCEIDRPLQLPFDRHRVSDEHRTGRGTSILFRFDNDLSKAFLTYASTYNIKLEYLALASYYTFLFKLANNENDICVVMNNHGRSKPELMSIIGMFVNALPMRCQINSNYLFDEFVQHVDTTATQTFEHSYFPLQRILAQHPHISRPTFLDVFFGFVSFPTDDNHNEVTLGDVPIYTMPYSIKINTDEIASKFDFSLSIIHDTITDQLSCTIDASLDLFNPSTIYKIGQRFQVLLQQLFILHLIDQTCQSIHESSIILPNEKILMASMNNTQTLFSSSNHCIQHEFIQQVNKQPQKIAIELDEQSLTYNELLYYAQCLSLEFLTNSNFISGNVVCQCIDRSISMFIGMLSIIMAGGSYCPLSPRDHEHRLRSLIEQTQSNLVLVDWTTQNKFEEKTMIININTMIINNNNETINTNHLDLFSTFTINSKNVAFVIFTSGSTGTPKAVQIMHRNLLNCMSSLNDLGILTKDDTVIQMTQCTFDVHVKECLGTLIVGGTVIQLHPGGTMDYSYLSKTVQQHYITFFSVVPSVMTILHNYLIDTKQLTHLNTIRKFGFLGEAIDTRTLAKMINYFDVNTTAYYNLYGPAETTLTSIYHRVPIHEINDGIIAIGIPFPNMQVHLIDSFNQSVIVGQEGELLISGSGVFAGYLGRDDLTNKALIEINEKRFYQTGDLARMDSNGLVYYLGRKDHQVKIHGQRIELDEIQRCLLDTSISACVVIKWSNDHLIAYVQSNDNNVEYLRDHCRSRLPPFMVPSMFIVLEKFPLNANGKLDRKLLPQPNFSSSSIKTTDIQHTNPNNSIEEKLLSIWCEILHRNNNNEQDEISTSANFFTVGGHSLLFIQLYHRYQSIFSFTNELLSIALFLQKTTIIEHAKLLNSIKSTDVVIEETWQSLHLIKGMASFAQERIYLDQQVRFMNNVSVYNELMILKLTDGTLSKSHLQRAIQSVLEKHQILRTCLILDTDAGTLTQCVTQNHLMFMFNTEKTFKNDNELNSIIFQIKTNPDLFNLSSGHVFCCEILRQYSSIQNDDLLQESDILVFAFHHVAYDRASTEIFFDDLNIAYEHDKQISINEDTFQCIDFAVYERKINMNLARQFWLKQLNGYNSESQRPFSMDRYRIVNDQRSPYTVHIEFSLDDNLSRSFLSYASTHEITPFQLGLATFYILMFKLTNGTTDLCATCTSANRYRSELQKLVGMFVATLPYRTEINPYNSFEQFAKQVREKCFSITEHSHYPLQHILADSQHLQLTMNFLENAFDFVTHSLDTNKLNLCNSKFEVNPTQSIDDVAKFDWLLTFVYNPSAVHDIMSIELVCSQDLFDQNTVDILGSRFALLFQQLFDYNSLSHSLYDLSIILPHERILIDQLMNKNTDSQSQGVTVGDLFQQQVENHPQKLAVLLDEQSLTYNELLFYVQQLALQIINRYDIKSGDIICQLAERSLSMIVGSLSIEIIGGVYCPLSPENPEQRLASLVEQTQARLILVHSLTNQIFNNSFIKYDIDTIITCNDKITNDDLYRLSNIPITPDNISYIVFTSGSTGIPKAVQVRHRNLTAYMQSLDEKTAFKKSDNVIQMASCSFDNHFQDIFVTLMIGAGLIMLHPHGNKDLTYFIHQVMDKDVTVLEAVPSYLDTICQHLEIQNETECLKKLRTLSSGGDVLTNQIMSRLKKYASLPSSPLSSDGCRRWNTYGQAEATITSTYFQIGFDFDSDKQVMSIGKPLPNYHCAIMDEYFQFSAVNQEGELFIGGVCVFAGYFGRDDLTAKVLVEINNNIFYRSGDVVRYDQQGFLYFKGRKDHQVKLRGQRIELAEIEKCLINTSSSVFACTVIKWNEQHLVAYVQCIDVNEELLLQQCRSHLPSYMVPSKFILLERFPLNINGKLDRKCLPQPDFSSLTIHHDASVPCTTLEQQLQNIFSQAFHIELPPIEVPFGQLGGTSLNAILALTLIRQKICTNIDIVLLFSNPSIRQLAQAIEPLLIVNESQDTIITSKQDDETHILSLPSPLIESVGIILLICQWVLPIMIIINRCQPFLFFILPIFHLMLYVICSRLFSFKNNKPDNIFSWNYYRWWFLDRLWNNNRFWLQHIIGTPLYNNYLRVCGADVSLDAHIYSTIMDAPWLLDIDDETWIADQTAFNCLHFNNDNNTFQLYPISIGSNCSIGTRTILYDGVNIEKNVIVQPMSSVNGFVASQTIIDGDDDKSSSTNTFMAYNNRSLSIWHKLFQVIALCLLICIHSILLIIIYKVYSIVQIPLPICIAFCWTLWSILSCFISVILLKFIVGSCAAGETYPIASWSYLHKLWLRQLIVSSFHHAWLLLNSYDHIYPIILRWLGAHIGDNVKIGEIDTFLSYPTNLLHFETGVTTFGSVLLVPTELTLSGEHCVDHITLGSYTNLANGCSVLPGSHLASETMIGNLTRVSRETNSSTGDVFIGVPACVMPFKMPLRSSSTTTADQMKITPIWHTCFSYFISKSLLLTIYSLTGVVGMLIIHTILICITYRYRSYIHYPIVQEIISRLRQDHQQFICPFLGNTQCLINLFRAFGARIGKGVIIPDVSCLTDYHLITIENDVRLNMHANIQCHSFEQSILKLAPVTIRKSCVLMSGSFVMAGCKLMGNNRLYPFTLVMKNDILLPNTQWKGLPARLLTTKAASSQSALVRGNKVEQQQSSENVDSLSFWYEWIANTYSNVDELQFMNYGYADLDEHIDDNSDYCSKQLYKQVLAHVSLTNQNVLEVSCGRGAGAVWCVHNYIPDSYVGADLSSGVIDVCRQRHSTISRLSFVVADATKYLPFKNESLDIVLCVEATHAYGGPVAVQRFASEVARVLRPNGYFLWCDLFHIDGSDTSIDYLTANGELIVEEKINITKNILHALDIQSNTRAEFIERYVQPREQEYFRLFAGLPGTQMYNSMYEGHIQYWRAVFRKKTTTYMTTI</sequence>
<dbReference type="Pfam" id="PF08241">
    <property type="entry name" value="Methyltransf_11"/>
    <property type="match status" value="1"/>
</dbReference>
<dbReference type="PROSITE" id="PS00455">
    <property type="entry name" value="AMP_BINDING"/>
    <property type="match status" value="4"/>
</dbReference>
<keyword evidence="2" id="KW-0597">Phosphoprotein</keyword>
<dbReference type="SUPFAM" id="SSF56801">
    <property type="entry name" value="Acetyl-CoA synthetase-like"/>
    <property type="match status" value="4"/>
</dbReference>
<evidence type="ECO:0000256" key="1">
    <source>
        <dbReference type="ARBA" id="ARBA00022450"/>
    </source>
</evidence>
<dbReference type="Pfam" id="PF00668">
    <property type="entry name" value="Condensation"/>
    <property type="match status" value="7"/>
</dbReference>
<dbReference type="SUPFAM" id="SSF52777">
    <property type="entry name" value="CoA-dependent acyltransferases"/>
    <property type="match status" value="14"/>
</dbReference>
<dbReference type="GO" id="GO:0043041">
    <property type="term" value="P:amino acid activation for nonribosomal peptide biosynthetic process"/>
    <property type="evidence" value="ECO:0007669"/>
    <property type="project" value="TreeGrafter"/>
</dbReference>
<dbReference type="SUPFAM" id="SSF51161">
    <property type="entry name" value="Trimeric LpxA-like enzymes"/>
    <property type="match status" value="3"/>
</dbReference>
<dbReference type="InterPro" id="IPR011004">
    <property type="entry name" value="Trimer_LpxA-like_sf"/>
</dbReference>
<dbReference type="PANTHER" id="PTHR45527:SF1">
    <property type="entry name" value="FATTY ACID SYNTHASE"/>
    <property type="match status" value="1"/>
</dbReference>
<reference evidence="5" key="1">
    <citation type="submission" date="2021-02" db="EMBL/GenBank/DDBJ databases">
        <authorList>
            <person name="Nowell W R."/>
        </authorList>
    </citation>
    <scope>NUCLEOTIDE SEQUENCE</scope>
</reference>
<dbReference type="OrthoDB" id="10043426at2759"/>
<dbReference type="InterPro" id="IPR025110">
    <property type="entry name" value="AMP-bd_C"/>
</dbReference>
<dbReference type="Pfam" id="PF13193">
    <property type="entry name" value="AMP-binding_C"/>
    <property type="match status" value="1"/>
</dbReference>
<dbReference type="InterPro" id="IPR036736">
    <property type="entry name" value="ACP-like_sf"/>
</dbReference>
<accession>A0A814YAE9</accession>
<keyword evidence="6" id="KW-1185">Reference proteome</keyword>
<dbReference type="PROSITE" id="PS50075">
    <property type="entry name" value="CARRIER"/>
    <property type="match status" value="4"/>
</dbReference>
<feature type="domain" description="Carrier" evidence="4">
    <location>
        <begin position="5762"/>
        <end position="5837"/>
    </location>
</feature>
<dbReference type="GO" id="GO:0047527">
    <property type="term" value="F:2,3-dihydroxybenzoate-serine ligase activity"/>
    <property type="evidence" value="ECO:0007669"/>
    <property type="project" value="TreeGrafter"/>
</dbReference>
<dbReference type="Pfam" id="PF00550">
    <property type="entry name" value="PP-binding"/>
    <property type="match status" value="4"/>
</dbReference>
<dbReference type="NCBIfam" id="NF003417">
    <property type="entry name" value="PRK04813.1"/>
    <property type="match status" value="5"/>
</dbReference>
<evidence type="ECO:0000256" key="3">
    <source>
        <dbReference type="SAM" id="Phobius"/>
    </source>
</evidence>
<dbReference type="CDD" id="cd05930">
    <property type="entry name" value="A_NRPS"/>
    <property type="match status" value="4"/>
</dbReference>
<dbReference type="InterPro" id="IPR013216">
    <property type="entry name" value="Methyltransf_11"/>
</dbReference>
<feature type="domain" description="Carrier" evidence="4">
    <location>
        <begin position="1523"/>
        <end position="1601"/>
    </location>
</feature>
<dbReference type="GO" id="GO:0009366">
    <property type="term" value="C:enterobactin synthetase complex"/>
    <property type="evidence" value="ECO:0007669"/>
    <property type="project" value="TreeGrafter"/>
</dbReference>
<dbReference type="InterPro" id="IPR001242">
    <property type="entry name" value="Condensation_dom"/>
</dbReference>
<dbReference type="Gene3D" id="2.160.10.10">
    <property type="entry name" value="Hexapeptide repeat proteins"/>
    <property type="match status" value="2"/>
</dbReference>
<dbReference type="SUPFAM" id="SSF47336">
    <property type="entry name" value="ACP-like"/>
    <property type="match status" value="4"/>
</dbReference>
<dbReference type="GO" id="GO:0005829">
    <property type="term" value="C:cytosol"/>
    <property type="evidence" value="ECO:0007669"/>
    <property type="project" value="TreeGrafter"/>
</dbReference>
<dbReference type="InterPro" id="IPR023213">
    <property type="entry name" value="CAT-like_dom_sf"/>
</dbReference>
<dbReference type="Gene3D" id="3.40.50.150">
    <property type="entry name" value="Vaccinia Virus protein VP39"/>
    <property type="match status" value="1"/>
</dbReference>
<keyword evidence="1" id="KW-0596">Phosphopantetheine</keyword>
<dbReference type="InterPro" id="IPR020845">
    <property type="entry name" value="AMP-binding_CS"/>
</dbReference>
<dbReference type="GO" id="GO:0031177">
    <property type="term" value="F:phosphopantetheine binding"/>
    <property type="evidence" value="ECO:0007669"/>
    <property type="project" value="TreeGrafter"/>
</dbReference>
<evidence type="ECO:0000313" key="5">
    <source>
        <dbReference type="EMBL" id="CAF1226833.1"/>
    </source>
</evidence>
<organism evidence="5 6">
    <name type="scientific">Adineta steineri</name>
    <dbReference type="NCBI Taxonomy" id="433720"/>
    <lineage>
        <taxon>Eukaryota</taxon>
        <taxon>Metazoa</taxon>
        <taxon>Spiralia</taxon>
        <taxon>Gnathifera</taxon>
        <taxon>Rotifera</taxon>
        <taxon>Eurotatoria</taxon>
        <taxon>Bdelloidea</taxon>
        <taxon>Adinetida</taxon>
        <taxon>Adinetidae</taxon>
        <taxon>Adineta</taxon>
    </lineage>
</organism>
<evidence type="ECO:0000256" key="2">
    <source>
        <dbReference type="ARBA" id="ARBA00022553"/>
    </source>
</evidence>
<protein>
    <recommendedName>
        <fullName evidence="4">Carrier domain-containing protein</fullName>
    </recommendedName>
</protein>
<dbReference type="InterPro" id="IPR029063">
    <property type="entry name" value="SAM-dependent_MTases_sf"/>
</dbReference>
<dbReference type="GO" id="GO:0009239">
    <property type="term" value="P:enterobactin biosynthetic process"/>
    <property type="evidence" value="ECO:0007669"/>
    <property type="project" value="TreeGrafter"/>
</dbReference>
<dbReference type="InterPro" id="IPR000873">
    <property type="entry name" value="AMP-dep_synth/lig_dom"/>
</dbReference>
<feature type="domain" description="Carrier" evidence="4">
    <location>
        <begin position="3064"/>
        <end position="3142"/>
    </location>
</feature>
<dbReference type="Gene3D" id="3.30.300.30">
    <property type="match status" value="4"/>
</dbReference>
<dbReference type="EMBL" id="CAJNOM010000206">
    <property type="protein sequence ID" value="CAF1226833.1"/>
    <property type="molecule type" value="Genomic_DNA"/>
</dbReference>
<feature type="transmembrane region" description="Helical" evidence="3">
    <location>
        <begin position="6113"/>
        <end position="6138"/>
    </location>
</feature>
<dbReference type="Gene3D" id="3.30.559.30">
    <property type="entry name" value="Nonribosomal peptide synthetase, condensation domain"/>
    <property type="match status" value="7"/>
</dbReference>
<gene>
    <name evidence="5" type="ORF">QVE165_LOCUS27210</name>
</gene>
<dbReference type="InterPro" id="IPR042099">
    <property type="entry name" value="ANL_N_sf"/>
</dbReference>
<name>A0A814YAE9_9BILA</name>
<keyword evidence="3" id="KW-0472">Membrane</keyword>
<feature type="domain" description="Carrier" evidence="4">
    <location>
        <begin position="4665"/>
        <end position="4749"/>
    </location>
</feature>
<dbReference type="GO" id="GO:0008757">
    <property type="term" value="F:S-adenosylmethionine-dependent methyltransferase activity"/>
    <property type="evidence" value="ECO:0007669"/>
    <property type="project" value="InterPro"/>
</dbReference>
<comment type="caution">
    <text evidence="5">The sequence shown here is derived from an EMBL/GenBank/DDBJ whole genome shotgun (WGS) entry which is preliminary data.</text>
</comment>
<dbReference type="Gene3D" id="3.30.559.10">
    <property type="entry name" value="Chloramphenicol acetyltransferase-like domain"/>
    <property type="match status" value="7"/>
</dbReference>
<evidence type="ECO:0000313" key="6">
    <source>
        <dbReference type="Proteomes" id="UP000663832"/>
    </source>
</evidence>
<evidence type="ECO:0000259" key="4">
    <source>
        <dbReference type="PROSITE" id="PS50075"/>
    </source>
</evidence>
<dbReference type="SUPFAM" id="SSF53335">
    <property type="entry name" value="S-adenosyl-L-methionine-dependent methyltransferases"/>
    <property type="match status" value="1"/>
</dbReference>
<dbReference type="CDD" id="cd02440">
    <property type="entry name" value="AdoMet_MTases"/>
    <property type="match status" value="1"/>
</dbReference>
<dbReference type="Gene3D" id="1.10.1200.10">
    <property type="entry name" value="ACP-like"/>
    <property type="match status" value="4"/>
</dbReference>
<dbReference type="InterPro" id="IPR045851">
    <property type="entry name" value="AMP-bd_C_sf"/>
</dbReference>
<feature type="transmembrane region" description="Helical" evidence="3">
    <location>
        <begin position="5891"/>
        <end position="5911"/>
    </location>
</feature>
<dbReference type="Gene3D" id="3.40.50.12780">
    <property type="entry name" value="N-terminal domain of ligase-like"/>
    <property type="match status" value="5"/>
</dbReference>
<proteinExistence type="predicted"/>
<dbReference type="Pfam" id="PF00501">
    <property type="entry name" value="AMP-binding"/>
    <property type="match status" value="5"/>
</dbReference>
<feature type="transmembrane region" description="Helical" evidence="3">
    <location>
        <begin position="6332"/>
        <end position="6357"/>
    </location>
</feature>
<feature type="transmembrane region" description="Helical" evidence="3">
    <location>
        <begin position="6080"/>
        <end position="6101"/>
    </location>
</feature>
<dbReference type="Proteomes" id="UP000663832">
    <property type="component" value="Unassembled WGS sequence"/>
</dbReference>
<dbReference type="PANTHER" id="PTHR45527">
    <property type="entry name" value="NONRIBOSOMAL PEPTIDE SYNTHETASE"/>
    <property type="match status" value="1"/>
</dbReference>